<dbReference type="Proteomes" id="UP000327493">
    <property type="component" value="Chromosome 16"/>
</dbReference>
<evidence type="ECO:0000313" key="10">
    <source>
        <dbReference type="EMBL" id="KAA8584584.1"/>
    </source>
</evidence>
<dbReference type="Pfam" id="PF00001">
    <property type="entry name" value="7tm_1"/>
    <property type="match status" value="1"/>
</dbReference>
<keyword evidence="2" id="KW-1003">Cell membrane</keyword>
<name>A0A5J5CTQ7_9PERO</name>
<evidence type="ECO:0000256" key="1">
    <source>
        <dbReference type="ARBA" id="ARBA00004651"/>
    </source>
</evidence>
<keyword evidence="4 8" id="KW-1133">Transmembrane helix</keyword>
<feature type="transmembrane region" description="Helical" evidence="8">
    <location>
        <begin position="298"/>
        <end position="322"/>
    </location>
</feature>
<evidence type="ECO:0000256" key="6">
    <source>
        <dbReference type="ARBA" id="ARBA00023170"/>
    </source>
</evidence>
<accession>A0A5J5CTQ7</accession>
<feature type="compositionally biased region" description="Basic residues" evidence="7">
    <location>
        <begin position="1"/>
        <end position="13"/>
    </location>
</feature>
<keyword evidence="6" id="KW-0675">Receptor</keyword>
<comment type="subcellular location">
    <subcellularLocation>
        <location evidence="1">Cell membrane</location>
        <topology evidence="1">Multi-pass membrane protein</topology>
    </subcellularLocation>
</comment>
<proteinExistence type="predicted"/>
<dbReference type="PANTHER" id="PTHR24241:SF127">
    <property type="entry name" value="G-PROTEIN COUPLED RECEPTOR 22-RELATED"/>
    <property type="match status" value="1"/>
</dbReference>
<keyword evidence="5 8" id="KW-0472">Membrane</keyword>
<dbReference type="GO" id="GO:0032870">
    <property type="term" value="P:cellular response to hormone stimulus"/>
    <property type="evidence" value="ECO:0007669"/>
    <property type="project" value="TreeGrafter"/>
</dbReference>
<protein>
    <recommendedName>
        <fullName evidence="9">G-protein coupled receptors family 1 profile domain-containing protein</fullName>
    </recommendedName>
</protein>
<evidence type="ECO:0000259" key="9">
    <source>
        <dbReference type="PROSITE" id="PS50262"/>
    </source>
</evidence>
<feature type="region of interest" description="Disordered" evidence="7">
    <location>
        <begin position="47"/>
        <end position="82"/>
    </location>
</feature>
<dbReference type="SUPFAM" id="SSF81321">
    <property type="entry name" value="Family A G protein-coupled receptor-like"/>
    <property type="match status" value="1"/>
</dbReference>
<organism evidence="10 11">
    <name type="scientific">Etheostoma spectabile</name>
    <name type="common">orangethroat darter</name>
    <dbReference type="NCBI Taxonomy" id="54343"/>
    <lineage>
        <taxon>Eukaryota</taxon>
        <taxon>Metazoa</taxon>
        <taxon>Chordata</taxon>
        <taxon>Craniata</taxon>
        <taxon>Vertebrata</taxon>
        <taxon>Euteleostomi</taxon>
        <taxon>Actinopterygii</taxon>
        <taxon>Neopterygii</taxon>
        <taxon>Teleostei</taxon>
        <taxon>Neoteleostei</taxon>
        <taxon>Acanthomorphata</taxon>
        <taxon>Eupercaria</taxon>
        <taxon>Perciformes</taxon>
        <taxon>Percoidei</taxon>
        <taxon>Percidae</taxon>
        <taxon>Etheostomatinae</taxon>
        <taxon>Etheostoma</taxon>
    </lineage>
</organism>
<dbReference type="InterPro" id="IPR000276">
    <property type="entry name" value="GPCR_Rhodpsn"/>
</dbReference>
<evidence type="ECO:0000256" key="4">
    <source>
        <dbReference type="ARBA" id="ARBA00022989"/>
    </source>
</evidence>
<reference evidence="10 11" key="1">
    <citation type="submission" date="2019-08" db="EMBL/GenBank/DDBJ databases">
        <title>A chromosome-level genome assembly, high-density linkage maps, and genome scans reveal the genomic architecture of hybrid incompatibilities underlying speciation via character displacement in darters (Percidae: Etheostominae).</title>
        <authorList>
            <person name="Moran R.L."/>
            <person name="Catchen J.M."/>
            <person name="Fuller R.C."/>
        </authorList>
    </citation>
    <scope>NUCLEOTIDE SEQUENCE [LARGE SCALE GENOMIC DNA]</scope>
    <source>
        <strain evidence="10">EspeVRDwgs_2016</strain>
        <tissue evidence="10">Muscle</tissue>
    </source>
</reference>
<dbReference type="Gene3D" id="1.20.1070.10">
    <property type="entry name" value="Rhodopsin 7-helix transmembrane proteins"/>
    <property type="match status" value="1"/>
</dbReference>
<dbReference type="CDD" id="cd00637">
    <property type="entry name" value="7tm_classA_rhodopsin-like"/>
    <property type="match status" value="1"/>
</dbReference>
<evidence type="ECO:0000256" key="3">
    <source>
        <dbReference type="ARBA" id="ARBA00022692"/>
    </source>
</evidence>
<dbReference type="GO" id="GO:0004930">
    <property type="term" value="F:G protein-coupled receptor activity"/>
    <property type="evidence" value="ECO:0007669"/>
    <property type="project" value="InterPro"/>
</dbReference>
<dbReference type="EMBL" id="VOFY01000016">
    <property type="protein sequence ID" value="KAA8584584.1"/>
    <property type="molecule type" value="Genomic_DNA"/>
</dbReference>
<evidence type="ECO:0000256" key="2">
    <source>
        <dbReference type="ARBA" id="ARBA00022475"/>
    </source>
</evidence>
<evidence type="ECO:0000256" key="5">
    <source>
        <dbReference type="ARBA" id="ARBA00023136"/>
    </source>
</evidence>
<sequence length="556" mass="60384">MVKLASTKRKRMAQHGGTAGQMRTPCTAGEYGKTRATTAMEVKGCTGQAPRLAHTESRPGQMLAAPGSSASRTKKREVEPSRRHAAVHTGMKALAFSESAPLAGILSSPHSSGPSSTLERRNTKIIIKRRKKKKKNLNAKPRSGTAHCRIPSRPSVCPGVGSSAQMPPLVYPKGGAFTQKNHMERSQTRENGGILGNNWLVICSLHGQKSGIRTNEVLFINLAFSNLISNYLVDLPVIMAELAGHWFLGETFCFVFRFCSDLSETSSIYTTLIICVFWHQKLVGSLKRGGAPAQLDSLCMVGCLLAGSWTLSIFFSIPHFFFDAVESGNESFQHCVEIFPNGIASEIFDICYLTFANALPIVGIIFTSAQIFITLLQNLRRIHGHASDPTKEKVKDERKSIENRNVSTVSCPGTSKNPNDSASVTRIHTGPSASSCSNGGLSDHSSPHNRVTNTESRVGPPPNLPRPSQTPAKPSSSSTTQLRAAKSVLAVASVFLVCWLIHLFVRITNTIHTSSIAMTLASYIGASYTCIIPYIFLFGMKRISCSCIDLEQLTMK</sequence>
<feature type="domain" description="G-protein coupled receptors family 1 profile" evidence="9">
    <location>
        <begin position="197"/>
        <end position="536"/>
    </location>
</feature>
<keyword evidence="11" id="KW-1185">Reference proteome</keyword>
<comment type="caution">
    <text evidence="10">The sequence shown here is derived from an EMBL/GenBank/DDBJ whole genome shotgun (WGS) entry which is preliminary data.</text>
</comment>
<feature type="region of interest" description="Disordered" evidence="7">
    <location>
        <begin position="129"/>
        <end position="152"/>
    </location>
</feature>
<evidence type="ECO:0000256" key="8">
    <source>
        <dbReference type="SAM" id="Phobius"/>
    </source>
</evidence>
<feature type="transmembrane region" description="Helical" evidence="8">
    <location>
        <begin position="517"/>
        <end position="537"/>
    </location>
</feature>
<dbReference type="PROSITE" id="PS50262">
    <property type="entry name" value="G_PROTEIN_RECEP_F1_2"/>
    <property type="match status" value="1"/>
</dbReference>
<dbReference type="AlphaFoldDB" id="A0A5J5CTQ7"/>
<feature type="transmembrane region" description="Helical" evidence="8">
    <location>
        <begin position="355"/>
        <end position="376"/>
    </location>
</feature>
<gene>
    <name evidence="10" type="ORF">FQN60_008369</name>
</gene>
<feature type="region of interest" description="Disordered" evidence="7">
    <location>
        <begin position="1"/>
        <end position="26"/>
    </location>
</feature>
<feature type="region of interest" description="Disordered" evidence="7">
    <location>
        <begin position="386"/>
        <end position="479"/>
    </location>
</feature>
<feature type="compositionally biased region" description="Polar residues" evidence="7">
    <location>
        <begin position="403"/>
        <end position="456"/>
    </location>
</feature>
<feature type="compositionally biased region" description="Basic and acidic residues" evidence="7">
    <location>
        <begin position="386"/>
        <end position="402"/>
    </location>
</feature>
<feature type="compositionally biased region" description="Polar residues" evidence="7">
    <location>
        <begin position="466"/>
        <end position="479"/>
    </location>
</feature>
<dbReference type="PANTHER" id="PTHR24241">
    <property type="entry name" value="NEUROPEPTIDE RECEPTOR-RELATED G-PROTEIN COUPLED RECEPTOR"/>
    <property type="match status" value="1"/>
</dbReference>
<evidence type="ECO:0000256" key="7">
    <source>
        <dbReference type="SAM" id="MobiDB-lite"/>
    </source>
</evidence>
<dbReference type="InterPro" id="IPR017452">
    <property type="entry name" value="GPCR_Rhodpsn_7TM"/>
</dbReference>
<dbReference type="GO" id="GO:0042277">
    <property type="term" value="F:peptide binding"/>
    <property type="evidence" value="ECO:0007669"/>
    <property type="project" value="TreeGrafter"/>
</dbReference>
<keyword evidence="3 8" id="KW-0812">Transmembrane</keyword>
<feature type="transmembrane region" description="Helical" evidence="8">
    <location>
        <begin position="487"/>
        <end position="505"/>
    </location>
</feature>
<dbReference type="GO" id="GO:0005886">
    <property type="term" value="C:plasma membrane"/>
    <property type="evidence" value="ECO:0007669"/>
    <property type="project" value="UniProtKB-SubCell"/>
</dbReference>
<evidence type="ECO:0000313" key="11">
    <source>
        <dbReference type="Proteomes" id="UP000327493"/>
    </source>
</evidence>